<evidence type="ECO:0000313" key="4">
    <source>
        <dbReference type="EMBL" id="EAW33196.1"/>
    </source>
</evidence>
<evidence type="ECO:0000256" key="2">
    <source>
        <dbReference type="ARBA" id="ARBA00022723"/>
    </source>
</evidence>
<dbReference type="OrthoDB" id="9788468at2"/>
<dbReference type="PANTHER" id="PTHR43048">
    <property type="entry name" value="METHYLMALONYL-COA EPIMERASE"/>
    <property type="match status" value="1"/>
</dbReference>
<organism evidence="4 5">
    <name type="scientific">marine gamma proteobacterium HTCC2143</name>
    <dbReference type="NCBI Taxonomy" id="247633"/>
    <lineage>
        <taxon>Bacteria</taxon>
        <taxon>Pseudomonadati</taxon>
        <taxon>Pseudomonadota</taxon>
        <taxon>Gammaproteobacteria</taxon>
        <taxon>Cellvibrionales</taxon>
        <taxon>Spongiibacteraceae</taxon>
        <taxon>BD1-7 clade</taxon>
    </lineage>
</organism>
<dbReference type="PANTHER" id="PTHR43048:SF3">
    <property type="entry name" value="METHYLMALONYL-COA EPIMERASE, MITOCHONDRIAL"/>
    <property type="match status" value="1"/>
</dbReference>
<dbReference type="PROSITE" id="PS51819">
    <property type="entry name" value="VOC"/>
    <property type="match status" value="1"/>
</dbReference>
<evidence type="ECO:0000259" key="3">
    <source>
        <dbReference type="PROSITE" id="PS51819"/>
    </source>
</evidence>
<protein>
    <recommendedName>
        <fullName evidence="3">VOC domain-containing protein</fullName>
    </recommendedName>
</protein>
<dbReference type="STRING" id="247633.GP2143_18111"/>
<dbReference type="GO" id="GO:0046872">
    <property type="term" value="F:metal ion binding"/>
    <property type="evidence" value="ECO:0007669"/>
    <property type="project" value="UniProtKB-KW"/>
</dbReference>
<dbReference type="Pfam" id="PF13669">
    <property type="entry name" value="Glyoxalase_4"/>
    <property type="match status" value="1"/>
</dbReference>
<sequence length="142" mass="15804">MPFTGADHTVIVVRDIDQAIHTWQNQFGLSLSHRADLPEVGIRQAFFLLEDNTFLELIAPMGEQSPIEKVLESRGEGVHTLALKVDDLDATVENLESQGVQLMGVGTPQVFIHPKSANGVRVQLWPSTRPHRWKDKPSEGSE</sequence>
<dbReference type="AlphaFoldDB" id="A0YAP2"/>
<keyword evidence="5" id="KW-1185">Reference proteome</keyword>
<dbReference type="InterPro" id="IPR051785">
    <property type="entry name" value="MMCE/EMCE_epimerase"/>
</dbReference>
<dbReference type="GO" id="GO:0004493">
    <property type="term" value="F:methylmalonyl-CoA epimerase activity"/>
    <property type="evidence" value="ECO:0007669"/>
    <property type="project" value="TreeGrafter"/>
</dbReference>
<dbReference type="InterPro" id="IPR017515">
    <property type="entry name" value="MeMalonyl-CoA_epimerase"/>
</dbReference>
<evidence type="ECO:0000313" key="5">
    <source>
        <dbReference type="Proteomes" id="UP000004931"/>
    </source>
</evidence>
<comment type="caution">
    <text evidence="4">The sequence shown here is derived from an EMBL/GenBank/DDBJ whole genome shotgun (WGS) entry which is preliminary data.</text>
</comment>
<dbReference type="Gene3D" id="3.10.180.10">
    <property type="entry name" value="2,3-Dihydroxybiphenyl 1,2-Dioxygenase, domain 1"/>
    <property type="match status" value="1"/>
</dbReference>
<evidence type="ECO:0000256" key="1">
    <source>
        <dbReference type="ARBA" id="ARBA00009308"/>
    </source>
</evidence>
<dbReference type="CDD" id="cd07249">
    <property type="entry name" value="MMCE"/>
    <property type="match status" value="1"/>
</dbReference>
<feature type="domain" description="VOC" evidence="3">
    <location>
        <begin position="5"/>
        <end position="140"/>
    </location>
</feature>
<reference evidence="4 5" key="1">
    <citation type="journal article" date="2010" name="J. Bacteriol.">
        <title>Genome sequence of the oligotrophic marine Gammaproteobacterium HTCC2143, isolated from the Oregon Coast.</title>
        <authorList>
            <person name="Oh H.M."/>
            <person name="Kang I."/>
            <person name="Ferriera S."/>
            <person name="Giovannoni S.J."/>
            <person name="Cho J.C."/>
        </authorList>
    </citation>
    <scope>NUCLEOTIDE SEQUENCE [LARGE SCALE GENOMIC DNA]</scope>
    <source>
        <strain evidence="4 5">HTCC2143</strain>
    </source>
</reference>
<comment type="similarity">
    <text evidence="1">Belongs to the methylmalonyl-CoA epimerase family.</text>
</comment>
<dbReference type="InterPro" id="IPR029068">
    <property type="entry name" value="Glyas_Bleomycin-R_OHBP_Dase"/>
</dbReference>
<keyword evidence="2" id="KW-0479">Metal-binding</keyword>
<accession>A0YAP2</accession>
<dbReference type="SUPFAM" id="SSF54593">
    <property type="entry name" value="Glyoxalase/Bleomycin resistance protein/Dihydroxybiphenyl dioxygenase"/>
    <property type="match status" value="1"/>
</dbReference>
<dbReference type="Proteomes" id="UP000004931">
    <property type="component" value="Unassembled WGS sequence"/>
</dbReference>
<dbReference type="eggNOG" id="COG0346">
    <property type="taxonomic scope" value="Bacteria"/>
</dbReference>
<gene>
    <name evidence="4" type="ORF">GP2143_18111</name>
</gene>
<name>A0YAP2_9GAMM</name>
<proteinExistence type="inferred from homology"/>
<dbReference type="GO" id="GO:0046491">
    <property type="term" value="P:L-methylmalonyl-CoA metabolic process"/>
    <property type="evidence" value="ECO:0007669"/>
    <property type="project" value="TreeGrafter"/>
</dbReference>
<dbReference type="EMBL" id="AAVT01000001">
    <property type="protein sequence ID" value="EAW33196.1"/>
    <property type="molecule type" value="Genomic_DNA"/>
</dbReference>
<dbReference type="InterPro" id="IPR037523">
    <property type="entry name" value="VOC_core"/>
</dbReference>